<dbReference type="Gene3D" id="3.40.50.450">
    <property type="match status" value="1"/>
</dbReference>
<dbReference type="FunFam" id="3.40.50.450:FF:000001">
    <property type="entry name" value="ATP-dependent 6-phosphofructokinase"/>
    <property type="match status" value="1"/>
</dbReference>
<evidence type="ECO:0000256" key="4">
    <source>
        <dbReference type="ARBA" id="ARBA00012055"/>
    </source>
</evidence>
<dbReference type="FunFam" id="3.40.50.460:FF:000002">
    <property type="entry name" value="ATP-dependent 6-phosphofructokinase"/>
    <property type="match status" value="1"/>
</dbReference>
<evidence type="ECO:0000256" key="9">
    <source>
        <dbReference type="ARBA" id="ARBA00022741"/>
    </source>
</evidence>
<dbReference type="GO" id="GO:0003872">
    <property type="term" value="F:6-phosphofructokinase activity"/>
    <property type="evidence" value="ECO:0007669"/>
    <property type="project" value="UniProtKB-EC"/>
</dbReference>
<dbReference type="PIRSF" id="PIRSF000532">
    <property type="entry name" value="ATP_PFK_prok"/>
    <property type="match status" value="1"/>
</dbReference>
<dbReference type="PRINTS" id="PR00476">
    <property type="entry name" value="PHFRCTKINASE"/>
</dbReference>
<dbReference type="GO" id="GO:0005945">
    <property type="term" value="C:6-phosphofructokinase complex"/>
    <property type="evidence" value="ECO:0007669"/>
    <property type="project" value="TreeGrafter"/>
</dbReference>
<evidence type="ECO:0000256" key="8">
    <source>
        <dbReference type="ARBA" id="ARBA00022723"/>
    </source>
</evidence>
<dbReference type="UniPathway" id="UPA00109">
    <property type="reaction ID" value="UER00182"/>
</dbReference>
<feature type="domain" description="Phosphofructokinase" evidence="16">
    <location>
        <begin position="4"/>
        <end position="274"/>
    </location>
</feature>
<proteinExistence type="evidence at transcript level"/>
<reference evidence="17" key="1">
    <citation type="submission" date="2017-11" db="EMBL/GenBank/DDBJ databases">
        <title>The sensing device of the deep-sea amphipod.</title>
        <authorList>
            <person name="Kobayashi H."/>
            <person name="Nagahama T."/>
            <person name="Arai W."/>
            <person name="Sasagawa Y."/>
            <person name="Umeda M."/>
            <person name="Hayashi T."/>
            <person name="Nikaido I."/>
            <person name="Watanabe H."/>
            <person name="Oguri K."/>
            <person name="Kitazato H."/>
            <person name="Fujioka K."/>
            <person name="Kido Y."/>
            <person name="Takami H."/>
        </authorList>
    </citation>
    <scope>NUCLEOTIDE SEQUENCE</scope>
    <source>
        <tissue evidence="17">Whole body</tissue>
    </source>
</reference>
<dbReference type="GO" id="GO:0042802">
    <property type="term" value="F:identical protein binding"/>
    <property type="evidence" value="ECO:0007669"/>
    <property type="project" value="TreeGrafter"/>
</dbReference>
<dbReference type="PANTHER" id="PTHR13697">
    <property type="entry name" value="PHOSPHOFRUCTOKINASE"/>
    <property type="match status" value="1"/>
</dbReference>
<protein>
    <recommendedName>
        <fullName evidence="4">6-phosphofructokinase</fullName>
        <ecNumber evidence="4">2.7.1.11</ecNumber>
    </recommendedName>
    <alternativeName>
        <fullName evidence="14">6-phosphofructokinase isozyme I</fullName>
    </alternativeName>
</protein>
<keyword evidence="12" id="KW-0460">Magnesium</keyword>
<keyword evidence="5" id="KW-0963">Cytoplasm</keyword>
<dbReference type="GO" id="GO:0030388">
    <property type="term" value="P:fructose 1,6-bisphosphate metabolic process"/>
    <property type="evidence" value="ECO:0007669"/>
    <property type="project" value="TreeGrafter"/>
</dbReference>
<keyword evidence="7" id="KW-0808">Transferase</keyword>
<evidence type="ECO:0000256" key="1">
    <source>
        <dbReference type="ARBA" id="ARBA00001946"/>
    </source>
</evidence>
<evidence type="ECO:0000256" key="14">
    <source>
        <dbReference type="ARBA" id="ARBA00030818"/>
    </source>
</evidence>
<dbReference type="InterPro" id="IPR022953">
    <property type="entry name" value="ATP_PFK"/>
</dbReference>
<dbReference type="InterPro" id="IPR012003">
    <property type="entry name" value="ATP_PFK_prok-type"/>
</dbReference>
<dbReference type="EC" id="2.7.1.11" evidence="4"/>
<comment type="subcellular location">
    <subcellularLocation>
        <location evidence="2">Cytoplasm</location>
    </subcellularLocation>
</comment>
<dbReference type="EMBL" id="IACT01007052">
    <property type="protein sequence ID" value="LAC26172.1"/>
    <property type="molecule type" value="mRNA"/>
</dbReference>
<evidence type="ECO:0000256" key="11">
    <source>
        <dbReference type="ARBA" id="ARBA00022840"/>
    </source>
</evidence>
<dbReference type="SUPFAM" id="SSF53784">
    <property type="entry name" value="Phosphofructokinase"/>
    <property type="match status" value="1"/>
</dbReference>
<sequence length="319" mass="34792">MIKKIAILTSGGDSPGMNSAVRAIVNTAFKKGLEPYLVYEGYLGLTNGNFKKAEKSDVKLIGSLGGTVIYSARFPEFKKVEVRKKAIEKLKEEGIDALVTIGGDGSYIGASKLTEMGIKTIGLPGTIDNDIASTDYTIGFHTALDTIVRSIDQIRETTESHNRATIVEVMGRFCGDLAIHAAIATGAQVLSTSERKLTEEEIIKESQKARKEGNRSIIIIVSEYLYDVNALAKKIEAETNIETRATILGYPQRGGRPTAEDRILAGRMGAFAVEKLIEGETGVAVNIVNNKLTTKDIMEVVSMNRPNKDELFKQYDLIK</sequence>
<evidence type="ECO:0000256" key="10">
    <source>
        <dbReference type="ARBA" id="ARBA00022777"/>
    </source>
</evidence>
<accession>A0A6A7G7H5</accession>
<dbReference type="GO" id="GO:0016208">
    <property type="term" value="F:AMP binding"/>
    <property type="evidence" value="ECO:0007669"/>
    <property type="project" value="TreeGrafter"/>
</dbReference>
<dbReference type="GO" id="GO:0048029">
    <property type="term" value="F:monosaccharide binding"/>
    <property type="evidence" value="ECO:0007669"/>
    <property type="project" value="TreeGrafter"/>
</dbReference>
<dbReference type="GO" id="GO:0070095">
    <property type="term" value="F:fructose-6-phosphate binding"/>
    <property type="evidence" value="ECO:0007669"/>
    <property type="project" value="TreeGrafter"/>
</dbReference>
<dbReference type="HAMAP" id="MF_00339">
    <property type="entry name" value="Phosphofructokinase_I_B1"/>
    <property type="match status" value="1"/>
</dbReference>
<keyword evidence="13" id="KW-0324">Glycolysis</keyword>
<comment type="pathway">
    <text evidence="3">Carbohydrate degradation; glycolysis; D-glyceraldehyde 3-phosphate and glycerone phosphate from D-glucose: step 3/4.</text>
</comment>
<comment type="catalytic activity">
    <reaction evidence="15">
        <text>beta-D-fructose 6-phosphate + ATP = beta-D-fructose 1,6-bisphosphate + ADP + H(+)</text>
        <dbReference type="Rhea" id="RHEA:16109"/>
        <dbReference type="ChEBI" id="CHEBI:15378"/>
        <dbReference type="ChEBI" id="CHEBI:30616"/>
        <dbReference type="ChEBI" id="CHEBI:32966"/>
        <dbReference type="ChEBI" id="CHEBI:57634"/>
        <dbReference type="ChEBI" id="CHEBI:456216"/>
        <dbReference type="EC" id="2.7.1.11"/>
    </reaction>
</comment>
<evidence type="ECO:0000256" key="15">
    <source>
        <dbReference type="ARBA" id="ARBA00048070"/>
    </source>
</evidence>
<organism evidence="17">
    <name type="scientific">Hirondellea gigas</name>
    <dbReference type="NCBI Taxonomy" id="1518452"/>
    <lineage>
        <taxon>Eukaryota</taxon>
        <taxon>Metazoa</taxon>
        <taxon>Ecdysozoa</taxon>
        <taxon>Arthropoda</taxon>
        <taxon>Crustacea</taxon>
        <taxon>Multicrustacea</taxon>
        <taxon>Malacostraca</taxon>
        <taxon>Eumalacostraca</taxon>
        <taxon>Peracarida</taxon>
        <taxon>Amphipoda</taxon>
        <taxon>Amphilochidea</taxon>
        <taxon>Lysianassida</taxon>
        <taxon>Lysianassidira</taxon>
        <taxon>Lysianassoidea</taxon>
        <taxon>Lysianassidae</taxon>
        <taxon>Hirondellea</taxon>
    </lineage>
</organism>
<comment type="cofactor">
    <cofactor evidence="1">
        <name>Mg(2+)</name>
        <dbReference type="ChEBI" id="CHEBI:18420"/>
    </cofactor>
</comment>
<evidence type="ECO:0000256" key="13">
    <source>
        <dbReference type="ARBA" id="ARBA00023152"/>
    </source>
</evidence>
<evidence type="ECO:0000259" key="16">
    <source>
        <dbReference type="Pfam" id="PF00365"/>
    </source>
</evidence>
<evidence type="ECO:0000256" key="6">
    <source>
        <dbReference type="ARBA" id="ARBA00022533"/>
    </source>
</evidence>
<dbReference type="GO" id="GO:0006002">
    <property type="term" value="P:fructose 6-phosphate metabolic process"/>
    <property type="evidence" value="ECO:0007669"/>
    <property type="project" value="InterPro"/>
</dbReference>
<dbReference type="PANTHER" id="PTHR13697:SF4">
    <property type="entry name" value="ATP-DEPENDENT 6-PHOSPHOFRUCTOKINASE"/>
    <property type="match status" value="1"/>
</dbReference>
<name>A0A6A7G7H5_9CRUS</name>
<dbReference type="Pfam" id="PF00365">
    <property type="entry name" value="PFK"/>
    <property type="match status" value="1"/>
</dbReference>
<dbReference type="Gene3D" id="3.40.50.460">
    <property type="entry name" value="Phosphofructokinase domain"/>
    <property type="match status" value="1"/>
</dbReference>
<dbReference type="InterPro" id="IPR000023">
    <property type="entry name" value="Phosphofructokinase_dom"/>
</dbReference>
<dbReference type="NCBIfam" id="TIGR02482">
    <property type="entry name" value="PFKA_ATP"/>
    <property type="match status" value="1"/>
</dbReference>
<keyword evidence="8" id="KW-0479">Metal-binding</keyword>
<evidence type="ECO:0000256" key="2">
    <source>
        <dbReference type="ARBA" id="ARBA00004496"/>
    </source>
</evidence>
<evidence type="ECO:0000256" key="12">
    <source>
        <dbReference type="ARBA" id="ARBA00022842"/>
    </source>
</evidence>
<dbReference type="GO" id="GO:0061621">
    <property type="term" value="P:canonical glycolysis"/>
    <property type="evidence" value="ECO:0007669"/>
    <property type="project" value="TreeGrafter"/>
</dbReference>
<keyword evidence="11" id="KW-0067">ATP-binding</keyword>
<evidence type="ECO:0000256" key="3">
    <source>
        <dbReference type="ARBA" id="ARBA00004679"/>
    </source>
</evidence>
<keyword evidence="6" id="KW-0021">Allosteric enzyme</keyword>
<keyword evidence="9" id="KW-0547">Nucleotide-binding</keyword>
<dbReference type="InterPro" id="IPR035966">
    <property type="entry name" value="PKF_sf"/>
</dbReference>
<keyword evidence="10 17" id="KW-0418">Kinase</keyword>
<evidence type="ECO:0000256" key="7">
    <source>
        <dbReference type="ARBA" id="ARBA00022679"/>
    </source>
</evidence>
<dbReference type="GO" id="GO:0005524">
    <property type="term" value="F:ATP binding"/>
    <property type="evidence" value="ECO:0007669"/>
    <property type="project" value="UniProtKB-KW"/>
</dbReference>
<dbReference type="AlphaFoldDB" id="A0A6A7G7H5"/>
<dbReference type="InterPro" id="IPR012828">
    <property type="entry name" value="PFKA_ATP_prok"/>
</dbReference>
<dbReference type="GO" id="GO:0046872">
    <property type="term" value="F:metal ion binding"/>
    <property type="evidence" value="ECO:0007669"/>
    <property type="project" value="UniProtKB-KW"/>
</dbReference>
<evidence type="ECO:0000256" key="5">
    <source>
        <dbReference type="ARBA" id="ARBA00022490"/>
    </source>
</evidence>
<dbReference type="NCBIfam" id="NF002872">
    <property type="entry name" value="PRK03202.1"/>
    <property type="match status" value="1"/>
</dbReference>
<evidence type="ECO:0000313" key="17">
    <source>
        <dbReference type="EMBL" id="LAC26172.1"/>
    </source>
</evidence>